<evidence type="ECO:0000256" key="2">
    <source>
        <dbReference type="ARBA" id="ARBA00023163"/>
    </source>
</evidence>
<dbReference type="RefSeq" id="WP_341374700.1">
    <property type="nucleotide sequence ID" value="NZ_JBBUTF010000011.1"/>
</dbReference>
<evidence type="ECO:0000259" key="3">
    <source>
        <dbReference type="PROSITE" id="PS01124"/>
    </source>
</evidence>
<protein>
    <submittedName>
        <fullName evidence="4">GlxA family transcriptional regulator</fullName>
    </submittedName>
</protein>
<accession>A0ABU9BAJ3</accession>
<dbReference type="PROSITE" id="PS01124">
    <property type="entry name" value="HTH_ARAC_FAMILY_2"/>
    <property type="match status" value="1"/>
</dbReference>
<dbReference type="CDD" id="cd03136">
    <property type="entry name" value="GATase1_AraC_ArgR_like"/>
    <property type="match status" value="1"/>
</dbReference>
<dbReference type="PANTHER" id="PTHR43130">
    <property type="entry name" value="ARAC-FAMILY TRANSCRIPTIONAL REGULATOR"/>
    <property type="match status" value="1"/>
</dbReference>
<dbReference type="PANTHER" id="PTHR43130:SF3">
    <property type="entry name" value="HTH-TYPE TRANSCRIPTIONAL REGULATOR RV1931C"/>
    <property type="match status" value="1"/>
</dbReference>
<dbReference type="InterPro" id="IPR018060">
    <property type="entry name" value="HTH_AraC"/>
</dbReference>
<dbReference type="Gene3D" id="3.40.50.880">
    <property type="match status" value="1"/>
</dbReference>
<name>A0ABU9BAJ3_9BURK</name>
<proteinExistence type="predicted"/>
<keyword evidence="1" id="KW-0805">Transcription regulation</keyword>
<evidence type="ECO:0000313" key="4">
    <source>
        <dbReference type="EMBL" id="MEK8026917.1"/>
    </source>
</evidence>
<dbReference type="EMBL" id="JBBUTF010000011">
    <property type="protein sequence ID" value="MEK8026917.1"/>
    <property type="molecule type" value="Genomic_DNA"/>
</dbReference>
<dbReference type="SUPFAM" id="SSF52317">
    <property type="entry name" value="Class I glutamine amidotransferase-like"/>
    <property type="match status" value="1"/>
</dbReference>
<keyword evidence="2" id="KW-0804">Transcription</keyword>
<dbReference type="SUPFAM" id="SSF46689">
    <property type="entry name" value="Homeodomain-like"/>
    <property type="match status" value="2"/>
</dbReference>
<evidence type="ECO:0000256" key="1">
    <source>
        <dbReference type="ARBA" id="ARBA00023015"/>
    </source>
</evidence>
<organism evidence="4 5">
    <name type="scientific">Pseudaquabacterium rugosum</name>
    <dbReference type="NCBI Taxonomy" id="2984194"/>
    <lineage>
        <taxon>Bacteria</taxon>
        <taxon>Pseudomonadati</taxon>
        <taxon>Pseudomonadota</taxon>
        <taxon>Betaproteobacteria</taxon>
        <taxon>Burkholderiales</taxon>
        <taxon>Sphaerotilaceae</taxon>
        <taxon>Pseudaquabacterium</taxon>
    </lineage>
</organism>
<sequence length="346" mass="37909">MPRSSRPHEPAAPAVPRLRVGFLLAPRFTLTAFAGFVDALRLAADDGDRSRALRVAWDILDAADGPVESSCGARVAPSPQALAPEAYDLLVVVGGLLHGGQKVPQRLMQWLRTAAESGVRLVGLCTGSFILARAGLLDGHVACVSWFHREEFAAEFPQVRLITNQMYVVDRDRLTCAGGTSVVHLAAHIIEQAFDRASAVKALRIMIEEQPLPSRTLQPEQVVSVRSRDSVVRKAMLLIEQQLHGTASIDTLCESLGIGRRQLERRFQRDVGLSPAEYRTRLRAERARWLLQNTDLGITEIAFECGFQDAASFSRFVRGTLELSPSALRRAAHVAVEQDDEAYGGA</sequence>
<dbReference type="SMART" id="SM00342">
    <property type="entry name" value="HTH_ARAC"/>
    <property type="match status" value="1"/>
</dbReference>
<dbReference type="Gene3D" id="1.10.10.60">
    <property type="entry name" value="Homeodomain-like"/>
    <property type="match status" value="1"/>
</dbReference>
<dbReference type="InterPro" id="IPR029062">
    <property type="entry name" value="Class_I_gatase-like"/>
</dbReference>
<dbReference type="InterPro" id="IPR002818">
    <property type="entry name" value="DJ-1/PfpI"/>
</dbReference>
<reference evidence="4 5" key="1">
    <citation type="submission" date="2024-04" db="EMBL/GenBank/DDBJ databases">
        <title>Novel species of the genus Ideonella isolated from streams.</title>
        <authorList>
            <person name="Lu H."/>
        </authorList>
    </citation>
    <scope>NUCLEOTIDE SEQUENCE [LARGE SCALE GENOMIC DNA]</scope>
    <source>
        <strain evidence="4 5">BYS139W</strain>
    </source>
</reference>
<gene>
    <name evidence="4" type="ORF">AACH11_13175</name>
</gene>
<dbReference type="Pfam" id="PF01965">
    <property type="entry name" value="DJ-1_PfpI"/>
    <property type="match status" value="1"/>
</dbReference>
<dbReference type="InterPro" id="IPR052158">
    <property type="entry name" value="INH-QAR"/>
</dbReference>
<comment type="caution">
    <text evidence="4">The sequence shown here is derived from an EMBL/GenBank/DDBJ whole genome shotgun (WGS) entry which is preliminary data.</text>
</comment>
<dbReference type="Proteomes" id="UP001368500">
    <property type="component" value="Unassembled WGS sequence"/>
</dbReference>
<dbReference type="Pfam" id="PF12833">
    <property type="entry name" value="HTH_18"/>
    <property type="match status" value="1"/>
</dbReference>
<evidence type="ECO:0000313" key="5">
    <source>
        <dbReference type="Proteomes" id="UP001368500"/>
    </source>
</evidence>
<feature type="domain" description="HTH araC/xylS-type" evidence="3">
    <location>
        <begin position="233"/>
        <end position="331"/>
    </location>
</feature>
<keyword evidence="5" id="KW-1185">Reference proteome</keyword>
<dbReference type="InterPro" id="IPR009057">
    <property type="entry name" value="Homeodomain-like_sf"/>
</dbReference>